<dbReference type="EMBL" id="LAZR01000353">
    <property type="protein sequence ID" value="KKN72920.1"/>
    <property type="molecule type" value="Genomic_DNA"/>
</dbReference>
<comment type="caution">
    <text evidence="1">The sequence shown here is derived from an EMBL/GenBank/DDBJ whole genome shotgun (WGS) entry which is preliminary data.</text>
</comment>
<sequence>MTPEKRYKKYLKDLITQVEIHLTDIDKIMKLPESNKRGQLIAKSCNNLDLVKDMARHFGLGLPFKKKVAP</sequence>
<name>A0A0F9SVC3_9ZZZZ</name>
<evidence type="ECO:0000313" key="1">
    <source>
        <dbReference type="EMBL" id="KKN72920.1"/>
    </source>
</evidence>
<protein>
    <submittedName>
        <fullName evidence="1">Uncharacterized protein</fullName>
    </submittedName>
</protein>
<accession>A0A0F9SVC3</accession>
<proteinExistence type="predicted"/>
<gene>
    <name evidence="1" type="ORF">LCGC14_0406240</name>
</gene>
<dbReference type="AlphaFoldDB" id="A0A0F9SVC3"/>
<organism evidence="1">
    <name type="scientific">marine sediment metagenome</name>
    <dbReference type="NCBI Taxonomy" id="412755"/>
    <lineage>
        <taxon>unclassified sequences</taxon>
        <taxon>metagenomes</taxon>
        <taxon>ecological metagenomes</taxon>
    </lineage>
</organism>
<reference evidence="1" key="1">
    <citation type="journal article" date="2015" name="Nature">
        <title>Complex archaea that bridge the gap between prokaryotes and eukaryotes.</title>
        <authorList>
            <person name="Spang A."/>
            <person name="Saw J.H."/>
            <person name="Jorgensen S.L."/>
            <person name="Zaremba-Niedzwiedzka K."/>
            <person name="Martijn J."/>
            <person name="Lind A.E."/>
            <person name="van Eijk R."/>
            <person name="Schleper C."/>
            <person name="Guy L."/>
            <person name="Ettema T.J."/>
        </authorList>
    </citation>
    <scope>NUCLEOTIDE SEQUENCE</scope>
</reference>